<dbReference type="SMART" id="SM00065">
    <property type="entry name" value="GAF"/>
    <property type="match status" value="1"/>
</dbReference>
<evidence type="ECO:0000256" key="1">
    <source>
        <dbReference type="ARBA" id="ARBA00023015"/>
    </source>
</evidence>
<dbReference type="InterPro" id="IPR029016">
    <property type="entry name" value="GAF-like_dom_sf"/>
</dbReference>
<dbReference type="SUPFAM" id="SSF55781">
    <property type="entry name" value="GAF domain-like"/>
    <property type="match status" value="1"/>
</dbReference>
<evidence type="ECO:0000313" key="5">
    <source>
        <dbReference type="Proteomes" id="UP000276055"/>
    </source>
</evidence>
<dbReference type="PIRSF" id="PIRSF036625">
    <property type="entry name" value="GAF_ANTAR"/>
    <property type="match status" value="1"/>
</dbReference>
<dbReference type="PROSITE" id="PS50921">
    <property type="entry name" value="ANTAR"/>
    <property type="match status" value="1"/>
</dbReference>
<dbReference type="EMBL" id="RBIR01000004">
    <property type="protein sequence ID" value="RKR19735.1"/>
    <property type="molecule type" value="Genomic_DNA"/>
</dbReference>
<dbReference type="Proteomes" id="UP000276055">
    <property type="component" value="Unassembled WGS sequence"/>
</dbReference>
<evidence type="ECO:0000259" key="3">
    <source>
        <dbReference type="PROSITE" id="PS50921"/>
    </source>
</evidence>
<dbReference type="InterPro" id="IPR036388">
    <property type="entry name" value="WH-like_DNA-bd_sf"/>
</dbReference>
<dbReference type="InterPro" id="IPR003018">
    <property type="entry name" value="GAF"/>
</dbReference>
<reference evidence="4 5" key="1">
    <citation type="submission" date="2018-10" db="EMBL/GenBank/DDBJ databases">
        <title>Genomic Encyclopedia of Type Strains, Phase IV (KMG-IV): sequencing the most valuable type-strain genomes for metagenomic binning, comparative biology and taxonomic classification.</title>
        <authorList>
            <person name="Goeker M."/>
        </authorList>
    </citation>
    <scope>NUCLEOTIDE SEQUENCE [LARGE SCALE GENOMIC DNA]</scope>
    <source>
        <strain evidence="4 5">DSM 25586</strain>
    </source>
</reference>
<proteinExistence type="predicted"/>
<dbReference type="InterPro" id="IPR005561">
    <property type="entry name" value="ANTAR"/>
</dbReference>
<dbReference type="Gene3D" id="1.10.10.10">
    <property type="entry name" value="Winged helix-like DNA-binding domain superfamily/Winged helix DNA-binding domain"/>
    <property type="match status" value="1"/>
</dbReference>
<comment type="caution">
    <text evidence="4">The sequence shown here is derived from an EMBL/GenBank/DDBJ whole genome shotgun (WGS) entry which is preliminary data.</text>
</comment>
<feature type="domain" description="ANTAR" evidence="3">
    <location>
        <begin position="160"/>
        <end position="221"/>
    </location>
</feature>
<keyword evidence="1" id="KW-0805">Transcription regulation</keyword>
<dbReference type="AlphaFoldDB" id="A0A495ERW9"/>
<dbReference type="Pfam" id="PF03861">
    <property type="entry name" value="ANTAR"/>
    <property type="match status" value="1"/>
</dbReference>
<evidence type="ECO:0000313" key="4">
    <source>
        <dbReference type="EMBL" id="RKR19735.1"/>
    </source>
</evidence>
<protein>
    <submittedName>
        <fullName evidence="4">ANTAR domain-containing protein</fullName>
    </submittedName>
</protein>
<dbReference type="Pfam" id="PF13185">
    <property type="entry name" value="GAF_2"/>
    <property type="match status" value="1"/>
</dbReference>
<dbReference type="Gene3D" id="3.30.450.40">
    <property type="match status" value="1"/>
</dbReference>
<keyword evidence="2" id="KW-0804">Transcription</keyword>
<dbReference type="SMART" id="SM01012">
    <property type="entry name" value="ANTAR"/>
    <property type="match status" value="1"/>
</dbReference>
<evidence type="ECO:0000256" key="2">
    <source>
        <dbReference type="ARBA" id="ARBA00023163"/>
    </source>
</evidence>
<sequence length="232" mass="24751">MVVLARIKGLLLTAEKVDRALRLFTAGVHESFPGSIGASVSLFDEQGRGSSAGATDPLVLVADEAQYQLEQGPCSTARETKRAVLIHDVGTDSRWPLWTRAMASQPIRSVISVPLMAGTCCLGTITIYSAQPGTYDATSALALDKLAAPAALLLDNIQTSETPRRLSKAFTAALTSRDSINRAQGILMERDGLSPDSSFRKLLRLARTSTQPMAVICAEIVAGRRRGSHDGD</sequence>
<accession>A0A495ERW9</accession>
<dbReference type="GO" id="GO:0003723">
    <property type="term" value="F:RNA binding"/>
    <property type="evidence" value="ECO:0007669"/>
    <property type="project" value="InterPro"/>
</dbReference>
<organism evidence="4 5">
    <name type="scientific">Arthrobacter oryzae</name>
    <dbReference type="NCBI Taxonomy" id="409290"/>
    <lineage>
        <taxon>Bacteria</taxon>
        <taxon>Bacillati</taxon>
        <taxon>Actinomycetota</taxon>
        <taxon>Actinomycetes</taxon>
        <taxon>Micrococcales</taxon>
        <taxon>Micrococcaceae</taxon>
        <taxon>Arthrobacter</taxon>
    </lineage>
</organism>
<name>A0A495ERW9_9MICC</name>
<gene>
    <name evidence="4" type="ORF">C8D78_2487</name>
</gene>
<dbReference type="InterPro" id="IPR012074">
    <property type="entry name" value="GAF_ANTAR"/>
</dbReference>